<dbReference type="EMBL" id="AHNZ02000557">
    <property type="protein sequence ID" value="EMO04926.1"/>
    <property type="molecule type" value="Genomic_DNA"/>
</dbReference>
<proteinExistence type="predicted"/>
<organism evidence="1 2">
    <name type="scientific">Leptospira interrogans serovar Icterohaemorrhagiae str. Verdun HP</name>
    <dbReference type="NCBI Taxonomy" id="1049910"/>
    <lineage>
        <taxon>Bacteria</taxon>
        <taxon>Pseudomonadati</taxon>
        <taxon>Spirochaetota</taxon>
        <taxon>Spirochaetia</taxon>
        <taxon>Leptospirales</taxon>
        <taxon>Leptospiraceae</taxon>
        <taxon>Leptospira</taxon>
    </lineage>
</organism>
<accession>M6RGP0</accession>
<evidence type="ECO:0000313" key="1">
    <source>
        <dbReference type="EMBL" id="EMO04926.1"/>
    </source>
</evidence>
<reference evidence="1 2" key="1">
    <citation type="submission" date="2013-01" db="EMBL/GenBank/DDBJ databases">
        <authorList>
            <person name="Harkins D.M."/>
            <person name="Durkin A.S."/>
            <person name="Brinkac L.M."/>
            <person name="Haft D.H."/>
            <person name="Selengut J.D."/>
            <person name="Sanka R."/>
            <person name="DePew J."/>
            <person name="Purushe J."/>
            <person name="Picardeau M."/>
            <person name="Werts C."/>
            <person name="Goarant C."/>
            <person name="Vinetz J.M."/>
            <person name="Sutton G.G."/>
            <person name="Nierman W.C."/>
            <person name="Fouts D.E."/>
        </authorList>
    </citation>
    <scope>NUCLEOTIDE SEQUENCE [LARGE SCALE GENOMIC DNA]</scope>
    <source>
        <strain evidence="1 2">Verdun HP</strain>
    </source>
</reference>
<comment type="caution">
    <text evidence="1">The sequence shown here is derived from an EMBL/GenBank/DDBJ whole genome shotgun (WGS) entry which is preliminary data.</text>
</comment>
<dbReference type="Proteomes" id="UP000012092">
    <property type="component" value="Unassembled WGS sequence"/>
</dbReference>
<name>M6RGP0_LEPIR</name>
<dbReference type="AlphaFoldDB" id="M6RGP0"/>
<feature type="non-terminal residue" evidence="1">
    <location>
        <position position="79"/>
    </location>
</feature>
<sequence length="79" mass="9320">MEEFSDPSIRDVSYNSVLSKFKIAIDNWEDLNFLIRKTEIYILRHKDTLDETRKKNLFLGAVLKEFSGLRRKLLSGIRS</sequence>
<evidence type="ECO:0000313" key="2">
    <source>
        <dbReference type="Proteomes" id="UP000012092"/>
    </source>
</evidence>
<gene>
    <name evidence="1" type="ORF">LEP1GSC116_3892</name>
</gene>
<protein>
    <submittedName>
        <fullName evidence="1">Uncharacterized protein</fullName>
    </submittedName>
</protein>